<proteinExistence type="predicted"/>
<protein>
    <submittedName>
        <fullName evidence="2">Uncharacterized protein</fullName>
    </submittedName>
</protein>
<dbReference type="AlphaFoldDB" id="A0ABD2I8U8"/>
<accession>A0ABD2I8U8</accession>
<evidence type="ECO:0000313" key="2">
    <source>
        <dbReference type="EMBL" id="KAL3075613.1"/>
    </source>
</evidence>
<feature type="region of interest" description="Disordered" evidence="1">
    <location>
        <begin position="1"/>
        <end position="21"/>
    </location>
</feature>
<organism evidence="2 3">
    <name type="scientific">Heterodera trifolii</name>
    <dbReference type="NCBI Taxonomy" id="157864"/>
    <lineage>
        <taxon>Eukaryota</taxon>
        <taxon>Metazoa</taxon>
        <taxon>Ecdysozoa</taxon>
        <taxon>Nematoda</taxon>
        <taxon>Chromadorea</taxon>
        <taxon>Rhabditida</taxon>
        <taxon>Tylenchina</taxon>
        <taxon>Tylenchomorpha</taxon>
        <taxon>Tylenchoidea</taxon>
        <taxon>Heteroderidae</taxon>
        <taxon>Heteroderinae</taxon>
        <taxon>Heterodera</taxon>
    </lineage>
</organism>
<feature type="compositionally biased region" description="Low complexity" evidence="1">
    <location>
        <begin position="1"/>
        <end position="12"/>
    </location>
</feature>
<comment type="caution">
    <text evidence="2">The sequence shown here is derived from an EMBL/GenBank/DDBJ whole genome shotgun (WGS) entry which is preliminary data.</text>
</comment>
<dbReference type="Proteomes" id="UP001620626">
    <property type="component" value="Unassembled WGS sequence"/>
</dbReference>
<reference evidence="2 3" key="1">
    <citation type="submission" date="2024-10" db="EMBL/GenBank/DDBJ databases">
        <authorList>
            <person name="Kim D."/>
        </authorList>
    </citation>
    <scope>NUCLEOTIDE SEQUENCE [LARGE SCALE GENOMIC DNA]</scope>
    <source>
        <strain evidence="2">BH-2024</strain>
    </source>
</reference>
<evidence type="ECO:0000313" key="3">
    <source>
        <dbReference type="Proteomes" id="UP001620626"/>
    </source>
</evidence>
<dbReference type="EMBL" id="JBICBT010001270">
    <property type="protein sequence ID" value="KAL3075613.1"/>
    <property type="molecule type" value="Genomic_DNA"/>
</dbReference>
<keyword evidence="3" id="KW-1185">Reference proteome</keyword>
<evidence type="ECO:0000256" key="1">
    <source>
        <dbReference type="SAM" id="MobiDB-lite"/>
    </source>
</evidence>
<sequence>MPRSCSNSSSSDDSSKPDTARLSHWTNSTICGDKTTQYICTNASILAHQMLKFELIKKFRHHAVRVNICCLACHASFPRTYDFSGSGKHAKFVLLLQKLLHFGQQKVSPIC</sequence>
<gene>
    <name evidence="2" type="ORF">niasHT_034980</name>
</gene>
<name>A0ABD2I8U8_9BILA</name>